<dbReference type="InterPro" id="IPR050711">
    <property type="entry name" value="ET-N_metabolism_enzyme"/>
</dbReference>
<protein>
    <recommendedName>
        <fullName evidence="17">glutamate synthase (ferredoxin)</fullName>
        <ecNumber evidence="17">1.4.7.1</ecNumber>
    </recommendedName>
</protein>
<dbReference type="PANTHER" id="PTHR11938:SF133">
    <property type="entry name" value="GLUTAMATE SYNTHASE (NADH)"/>
    <property type="match status" value="1"/>
</dbReference>
<comment type="cofactor">
    <cofactor evidence="2">
        <name>[3Fe-4S] cluster</name>
        <dbReference type="ChEBI" id="CHEBI:21137"/>
    </cofactor>
</comment>
<evidence type="ECO:0000256" key="16">
    <source>
        <dbReference type="ARBA" id="ARBA00037928"/>
    </source>
</evidence>
<dbReference type="InterPro" id="IPR017932">
    <property type="entry name" value="GATase_2_dom"/>
</dbReference>
<keyword evidence="15" id="KW-0003">3Fe-4S</keyword>
<evidence type="ECO:0000256" key="14">
    <source>
        <dbReference type="ARBA" id="ARBA00023164"/>
    </source>
</evidence>
<evidence type="ECO:0000256" key="8">
    <source>
        <dbReference type="ARBA" id="ARBA00022643"/>
    </source>
</evidence>
<evidence type="ECO:0000256" key="7">
    <source>
        <dbReference type="ARBA" id="ARBA00022630"/>
    </source>
</evidence>
<dbReference type="Pfam" id="PF01645">
    <property type="entry name" value="Glu_synthase"/>
    <property type="match status" value="1"/>
</dbReference>
<keyword evidence="14" id="KW-0314">Glutamate biosynthesis</keyword>
<comment type="pathway">
    <text evidence="3">Energy metabolism; nitrogen metabolism.</text>
</comment>
<evidence type="ECO:0000313" key="20">
    <source>
        <dbReference type="EMBL" id="KAJ8449784.1"/>
    </source>
</evidence>
<dbReference type="FunFam" id="2.160.20.60:FF:000003">
    <property type="entry name" value="Ferredoxin-dependent glutamate synthase, chloroplastic"/>
    <property type="match status" value="1"/>
</dbReference>
<dbReference type="CDD" id="cd00713">
    <property type="entry name" value="GltS"/>
    <property type="match status" value="1"/>
</dbReference>
<evidence type="ECO:0000256" key="4">
    <source>
        <dbReference type="ARBA" id="ARBA00004909"/>
    </source>
</evidence>
<keyword evidence="9" id="KW-0479">Metal-binding</keyword>
<comment type="cofactor">
    <cofactor evidence="1">
        <name>FMN</name>
        <dbReference type="ChEBI" id="CHEBI:58210"/>
    </cofactor>
</comment>
<evidence type="ECO:0000256" key="10">
    <source>
        <dbReference type="ARBA" id="ARBA00022962"/>
    </source>
</evidence>
<comment type="caution">
    <text evidence="20">The sequence shown here is derived from an EMBL/GenBank/DDBJ whole genome shotgun (WGS) entry which is preliminary data.</text>
</comment>
<organism evidence="20 21">
    <name type="scientific">Carnegiea gigantea</name>
    <dbReference type="NCBI Taxonomy" id="171969"/>
    <lineage>
        <taxon>Eukaryota</taxon>
        <taxon>Viridiplantae</taxon>
        <taxon>Streptophyta</taxon>
        <taxon>Embryophyta</taxon>
        <taxon>Tracheophyta</taxon>
        <taxon>Spermatophyta</taxon>
        <taxon>Magnoliopsida</taxon>
        <taxon>eudicotyledons</taxon>
        <taxon>Gunneridae</taxon>
        <taxon>Pentapetalae</taxon>
        <taxon>Caryophyllales</taxon>
        <taxon>Cactineae</taxon>
        <taxon>Cactaceae</taxon>
        <taxon>Cactoideae</taxon>
        <taxon>Echinocereeae</taxon>
        <taxon>Carnegiea</taxon>
    </lineage>
</organism>
<feature type="region of interest" description="Disordered" evidence="18">
    <location>
        <begin position="1583"/>
        <end position="1606"/>
    </location>
</feature>
<dbReference type="Pfam" id="PF04898">
    <property type="entry name" value="Glu_syn_central"/>
    <property type="match status" value="1"/>
</dbReference>
<dbReference type="EMBL" id="JAKOGI010000019">
    <property type="protein sequence ID" value="KAJ8449784.1"/>
    <property type="molecule type" value="Genomic_DNA"/>
</dbReference>
<dbReference type="GO" id="GO:0046872">
    <property type="term" value="F:metal ion binding"/>
    <property type="evidence" value="ECO:0007669"/>
    <property type="project" value="UniProtKB-KW"/>
</dbReference>
<name>A0A9Q1KVR2_9CARY</name>
<dbReference type="CDD" id="cd00982">
    <property type="entry name" value="gltB_C"/>
    <property type="match status" value="1"/>
</dbReference>
<dbReference type="Gene3D" id="3.60.20.10">
    <property type="entry name" value="Glutamine Phosphoribosylpyrophosphate, subunit 1, domain 1"/>
    <property type="match status" value="1"/>
</dbReference>
<dbReference type="InterPro" id="IPR002932">
    <property type="entry name" value="Glu_synthdom"/>
</dbReference>
<dbReference type="InterPro" id="IPR029055">
    <property type="entry name" value="Ntn_hydrolases_N"/>
</dbReference>
<dbReference type="PANTHER" id="PTHR11938">
    <property type="entry name" value="FAD NADPH DEHYDROGENASE/OXIDOREDUCTASE"/>
    <property type="match status" value="1"/>
</dbReference>
<dbReference type="SUPFAM" id="SSF56235">
    <property type="entry name" value="N-terminal nucleophile aminohydrolases (Ntn hydrolases)"/>
    <property type="match status" value="1"/>
</dbReference>
<feature type="domain" description="Glutamine amidotransferase type-2" evidence="19">
    <location>
        <begin position="104"/>
        <end position="503"/>
    </location>
</feature>
<evidence type="ECO:0000256" key="6">
    <source>
        <dbReference type="ARBA" id="ARBA00022605"/>
    </source>
</evidence>
<dbReference type="InterPro" id="IPR006982">
    <property type="entry name" value="Glu_synth_centr_N"/>
</dbReference>
<reference evidence="20" key="1">
    <citation type="submission" date="2022-04" db="EMBL/GenBank/DDBJ databases">
        <title>Carnegiea gigantea Genome sequencing and assembly v2.</title>
        <authorList>
            <person name="Copetti D."/>
            <person name="Sanderson M.J."/>
            <person name="Burquez A."/>
            <person name="Wojciechowski M.F."/>
        </authorList>
    </citation>
    <scope>NUCLEOTIDE SEQUENCE</scope>
    <source>
        <strain evidence="20">SGP5-SGP5p</strain>
        <tissue evidence="20">Aerial part</tissue>
    </source>
</reference>
<dbReference type="EC" id="1.4.7.1" evidence="17"/>
<dbReference type="PROSITE" id="PS51278">
    <property type="entry name" value="GATASE_TYPE_2"/>
    <property type="match status" value="1"/>
</dbReference>
<dbReference type="InterPro" id="IPR013785">
    <property type="entry name" value="Aldolase_TIM"/>
</dbReference>
<keyword evidence="11" id="KW-0560">Oxidoreductase</keyword>
<gene>
    <name evidence="20" type="ORF">Cgig2_001440</name>
</gene>
<keyword evidence="6" id="KW-0028">Amino-acid biosynthesis</keyword>
<comment type="similarity">
    <text evidence="5">Belongs to the glutamate synthase family.</text>
</comment>
<dbReference type="Pfam" id="PF01493">
    <property type="entry name" value="GXGXG"/>
    <property type="match status" value="1"/>
</dbReference>
<keyword evidence="13" id="KW-0411">Iron-sulfur</keyword>
<dbReference type="SUPFAM" id="SSF69336">
    <property type="entry name" value="Alpha subunit of glutamate synthase, C-terminal domain"/>
    <property type="match status" value="1"/>
</dbReference>
<evidence type="ECO:0000256" key="1">
    <source>
        <dbReference type="ARBA" id="ARBA00001917"/>
    </source>
</evidence>
<evidence type="ECO:0000256" key="3">
    <source>
        <dbReference type="ARBA" id="ARBA00004802"/>
    </source>
</evidence>
<evidence type="ECO:0000256" key="11">
    <source>
        <dbReference type="ARBA" id="ARBA00023002"/>
    </source>
</evidence>
<keyword evidence="8" id="KW-0288">FMN</keyword>
<feature type="compositionally biased region" description="Low complexity" evidence="18">
    <location>
        <begin position="1588"/>
        <end position="1599"/>
    </location>
</feature>
<dbReference type="FunFam" id="3.60.20.10:FF:000001">
    <property type="entry name" value="Glutamate synthase, large subunit"/>
    <property type="match status" value="1"/>
</dbReference>
<keyword evidence="7" id="KW-0285">Flavoprotein</keyword>
<dbReference type="InterPro" id="IPR002489">
    <property type="entry name" value="Glu_synth_asu_C"/>
</dbReference>
<keyword evidence="12" id="KW-0408">Iron</keyword>
<dbReference type="Pfam" id="PF00310">
    <property type="entry name" value="GATase_2"/>
    <property type="match status" value="1"/>
</dbReference>
<evidence type="ECO:0000256" key="17">
    <source>
        <dbReference type="ARBA" id="ARBA00039085"/>
    </source>
</evidence>
<sequence>MALQSAPKLLYTPSSVFSANDRLVFADFVGLSNRRLRRRRLSSAASRRLSSYAGGNCAVSPAIKAVLHLQRVNCAAASRKSSSGQVFEQQVVNLEDIIAERGACGVGFIANLENKGSHQIVEDALIALGCMEHRGGCGADNDSGDGAGVMTAIPWDLFDQWGREEGLGSFDKSHTGVGMVFLPRDETLAQEAKRVVVNTFAQEGVDVIAWRSVPINVSVVGRNAKETMPNIQQVFVRIVKEESIDDIERELYICRKLIEKAASSEPWASELYFCSLSNQTIVYKGMLRSEALGMFYADLQNELYTSSFAIYHRRYSTNTSPRWPLAQPMRFLGHNGEINTIQGNLNWMRSRETSLKSPVWRGRESEIRPFGNPRASDSANLDSAAELLIRSGRTPEEALMILVPEAYKNHPTLMIKYPEVVDFYDYYKGQMEAWDGPALLLFSDGKTVGACLDRNGLRPARYWRTSDNVVYVASEVGVLPMDESKITLKGRLGPGMMISVDLPSGQVYENTEVKKRVASSNPYGDWVKENLRSLKPVNFLSSAVMESDAILRYQQAFGYSSEDVQMVIESMASQGKEPTFCMGDDIPLAVLSQKPHMLYDYFKQRFAQVTNPPIDPLREGLVMSLEVNIGKRRNILEVGPENASQVILSSPVLNERVFESLLSDPLLKAQVLPTFFDIRKGIEGSLEKTLNRLCEAADEAVRNGSQLLVLSDRSDELEPTRPAIPILLAVGAVHQHLIQNGLRMSASIVAETAQCFSTHQFACLIGYGARFPASLKDLPRWIFHGFRIPASGWQRQRSKSGGGRPEEGEWWSVVLARETLSFWVKAFSEDTAKRLENFGFIQFRPGGVYLGISLCSYDGFRDPISVWYEGMLAASCVLGGEYHSNNPEMSKLLHKAVRNKSESAYAVYQQHLANRPVLRDLLEFKSDRAPIPVGKVEPASSIVQRFCTGGMSLGAISRETHEAIAIAMNRLGGKSNSGEGGEDPIRWRPLTDVVDGYSPTLPHLKGLQNGDTATSAIKQVASGRFGVTPTFLVNADQLEIKIAQGAKPGEGGQLPGKKVSAYIARLRNSKPGVPLISPPPHHDIYSIEDLAQLIYDLHQINPKAKVSVKLVAEAGIGTVASGVAKGNADVIQISGHDGGTGASPISSIKHAGGPWELGLTETHQTLIENGLRERVILRVDGGFRSGVDVMMAAAMGADEYGFGSLAMIATGCVMARICHTNNCPVGVASQREELRARFPGVPGDLVNYFLYVAEEVSSAVMLGWVRGMLAQLGYEKLDDVIGRTDLLKPRDISLMKTQHLDLSYILSSVGLPTMSSTAIRNQEVHTNGPVLDDQILLDPEIADAIENEKIVNKTFKIYNVDRAVCGRIAGVVAKKYGDTGFAGQLNITFTGSAGQSFACFLTPGMNIRLVGEANDYVGKGMAGGELVVAPPENPGFCPEDATIVGNTCLYGATGGQVFVRGKAGERFAVRNSLAQAVVEGTGDHCCEYMTGGCVVVLGKAGRNVAAGMTGGLAYILDEDDTLIPKVNKEIVKIQRVTAPVGQMQLKSLIEAHVEKTGSSKGAAILKDWDKYLPLFWQLVPPSEEDTPEASAAYEGEAAGQVTLQSA</sequence>
<evidence type="ECO:0000256" key="13">
    <source>
        <dbReference type="ARBA" id="ARBA00023014"/>
    </source>
</evidence>
<evidence type="ECO:0000256" key="2">
    <source>
        <dbReference type="ARBA" id="ARBA00001927"/>
    </source>
</evidence>
<dbReference type="GO" id="GO:0006537">
    <property type="term" value="P:glutamate biosynthetic process"/>
    <property type="evidence" value="ECO:0007669"/>
    <property type="project" value="UniProtKB-KW"/>
</dbReference>
<dbReference type="OrthoDB" id="4327079at2759"/>
<evidence type="ECO:0000256" key="18">
    <source>
        <dbReference type="SAM" id="MobiDB-lite"/>
    </source>
</evidence>
<evidence type="ECO:0000256" key="5">
    <source>
        <dbReference type="ARBA" id="ARBA00009716"/>
    </source>
</evidence>
<dbReference type="GO" id="GO:0019676">
    <property type="term" value="P:ammonia assimilation cycle"/>
    <property type="evidence" value="ECO:0007669"/>
    <property type="project" value="TreeGrafter"/>
</dbReference>
<dbReference type="CDD" id="cd02808">
    <property type="entry name" value="GltS_FMN"/>
    <property type="match status" value="1"/>
</dbReference>
<accession>A0A9Q1KVR2</accession>
<evidence type="ECO:0000259" key="19">
    <source>
        <dbReference type="PROSITE" id="PS51278"/>
    </source>
</evidence>
<dbReference type="FunFam" id="3.20.20.70:FF:000084">
    <property type="entry name" value="Ferredoxin-dependent glutamate synthase, chloroplastic"/>
    <property type="match status" value="1"/>
</dbReference>
<comment type="pathway">
    <text evidence="4">Nitrogen metabolism.</text>
</comment>
<dbReference type="Proteomes" id="UP001153076">
    <property type="component" value="Unassembled WGS sequence"/>
</dbReference>
<dbReference type="Gene3D" id="3.20.20.70">
    <property type="entry name" value="Aldolase class I"/>
    <property type="match status" value="2"/>
</dbReference>
<dbReference type="GO" id="GO:0016041">
    <property type="term" value="F:glutamate synthase (ferredoxin) activity"/>
    <property type="evidence" value="ECO:0007669"/>
    <property type="project" value="UniProtKB-EC"/>
</dbReference>
<dbReference type="SUPFAM" id="SSF51395">
    <property type="entry name" value="FMN-linked oxidoreductases"/>
    <property type="match status" value="1"/>
</dbReference>
<keyword evidence="21" id="KW-1185">Reference proteome</keyword>
<dbReference type="Gene3D" id="2.160.20.60">
    <property type="entry name" value="Glutamate synthase, alpha subunit, C-terminal domain"/>
    <property type="match status" value="1"/>
</dbReference>
<evidence type="ECO:0000256" key="12">
    <source>
        <dbReference type="ARBA" id="ARBA00023004"/>
    </source>
</evidence>
<keyword evidence="10" id="KW-0315">Glutamine amidotransferase</keyword>
<proteinExistence type="inferred from homology"/>
<dbReference type="GO" id="GO:0051538">
    <property type="term" value="F:3 iron, 4 sulfur cluster binding"/>
    <property type="evidence" value="ECO:0007669"/>
    <property type="project" value="UniProtKB-KW"/>
</dbReference>
<evidence type="ECO:0000256" key="15">
    <source>
        <dbReference type="ARBA" id="ARBA00023291"/>
    </source>
</evidence>
<evidence type="ECO:0000256" key="9">
    <source>
        <dbReference type="ARBA" id="ARBA00022723"/>
    </source>
</evidence>
<evidence type="ECO:0000313" key="21">
    <source>
        <dbReference type="Proteomes" id="UP001153076"/>
    </source>
</evidence>
<comment type="pathway">
    <text evidence="16">Amino-acid biosynthesis; L-glutamate biosynthesis via GLT pathway; L-glutamate from 2-oxoglutarate and L-glutamine (ferredoxin route): step 1/1.</text>
</comment>
<dbReference type="InterPro" id="IPR036485">
    <property type="entry name" value="Glu_synth_asu_C_sf"/>
</dbReference>